<dbReference type="AlphaFoldDB" id="A0A0E0E2N6"/>
<dbReference type="EnsemblPlants" id="OMERI06G18350.1">
    <property type="protein sequence ID" value="OMERI06G18350.1"/>
    <property type="gene ID" value="OMERI06G18350"/>
</dbReference>
<evidence type="ECO:0000313" key="2">
    <source>
        <dbReference type="Proteomes" id="UP000008021"/>
    </source>
</evidence>
<keyword evidence="2" id="KW-1185">Reference proteome</keyword>
<evidence type="ECO:0000313" key="1">
    <source>
        <dbReference type="EnsemblPlants" id="OMERI06G18350.1"/>
    </source>
</evidence>
<organism evidence="1">
    <name type="scientific">Oryza meridionalis</name>
    <dbReference type="NCBI Taxonomy" id="40149"/>
    <lineage>
        <taxon>Eukaryota</taxon>
        <taxon>Viridiplantae</taxon>
        <taxon>Streptophyta</taxon>
        <taxon>Embryophyta</taxon>
        <taxon>Tracheophyta</taxon>
        <taxon>Spermatophyta</taxon>
        <taxon>Magnoliopsida</taxon>
        <taxon>Liliopsida</taxon>
        <taxon>Poales</taxon>
        <taxon>Poaceae</taxon>
        <taxon>BOP clade</taxon>
        <taxon>Oryzoideae</taxon>
        <taxon>Oryzeae</taxon>
        <taxon>Oryzinae</taxon>
        <taxon>Oryza</taxon>
    </lineage>
</organism>
<name>A0A0E0E2N6_9ORYZ</name>
<accession>A0A0E0E2N6</accession>
<sequence>MALVLVCRLAVSRDYFPTKPTRTPNRRAELTYPRDGGEAAKAPCCPLIIGLTILDAVAINANVLNVNLDVPIDLSSSTIVDAKVPVSFQST</sequence>
<reference evidence="1" key="1">
    <citation type="submission" date="2015-04" db="UniProtKB">
        <authorList>
            <consortium name="EnsemblPlants"/>
        </authorList>
    </citation>
    <scope>IDENTIFICATION</scope>
</reference>
<dbReference type="Gramene" id="OMERI06G18350.1">
    <property type="protein sequence ID" value="OMERI06G18350.1"/>
    <property type="gene ID" value="OMERI06G18350"/>
</dbReference>
<reference evidence="1" key="2">
    <citation type="submission" date="2018-05" db="EMBL/GenBank/DDBJ databases">
        <title>OmerRS3 (Oryza meridionalis Reference Sequence Version 3).</title>
        <authorList>
            <person name="Zhang J."/>
            <person name="Kudrna D."/>
            <person name="Lee S."/>
            <person name="Talag J."/>
            <person name="Welchert J."/>
            <person name="Wing R.A."/>
        </authorList>
    </citation>
    <scope>NUCLEOTIDE SEQUENCE [LARGE SCALE GENOMIC DNA]</scope>
    <source>
        <strain evidence="1">cv. OR44</strain>
    </source>
</reference>
<protein>
    <submittedName>
        <fullName evidence="1">Uncharacterized protein</fullName>
    </submittedName>
</protein>
<dbReference type="Proteomes" id="UP000008021">
    <property type="component" value="Chromosome 6"/>
</dbReference>
<dbReference type="HOGENOM" id="CLU_2430760_0_0_1"/>
<proteinExistence type="predicted"/>